<dbReference type="EMBL" id="UGED01000023">
    <property type="protein sequence ID" value="STM20540.1"/>
    <property type="molecule type" value="Genomic_DNA"/>
</dbReference>
<evidence type="ECO:0000313" key="2">
    <source>
        <dbReference type="Proteomes" id="UP000254052"/>
    </source>
</evidence>
<accession>A0A377DJE5</accession>
<gene>
    <name evidence="1" type="ORF">NCTC9962_07267</name>
</gene>
<name>A0A377DJE5_ECOLX</name>
<proteinExistence type="predicted"/>
<evidence type="ECO:0000313" key="1">
    <source>
        <dbReference type="EMBL" id="STM20540.1"/>
    </source>
</evidence>
<protein>
    <submittedName>
        <fullName evidence="1">Uncharacterized protein</fullName>
    </submittedName>
</protein>
<organism evidence="1 2">
    <name type="scientific">Escherichia coli</name>
    <dbReference type="NCBI Taxonomy" id="562"/>
    <lineage>
        <taxon>Bacteria</taxon>
        <taxon>Pseudomonadati</taxon>
        <taxon>Pseudomonadota</taxon>
        <taxon>Gammaproteobacteria</taxon>
        <taxon>Enterobacterales</taxon>
        <taxon>Enterobacteriaceae</taxon>
        <taxon>Escherichia</taxon>
    </lineage>
</organism>
<dbReference type="AlphaFoldDB" id="A0A377DJE5"/>
<sequence>MMTAVTTAIITRQITIKMSTAVTFGSLGLRAGIPAL</sequence>
<dbReference type="Proteomes" id="UP000254052">
    <property type="component" value="Unassembled WGS sequence"/>
</dbReference>
<reference evidence="1 2" key="1">
    <citation type="submission" date="2018-06" db="EMBL/GenBank/DDBJ databases">
        <authorList>
            <consortium name="Pathogen Informatics"/>
            <person name="Doyle S."/>
        </authorList>
    </citation>
    <scope>NUCLEOTIDE SEQUENCE [LARGE SCALE GENOMIC DNA]</scope>
    <source>
        <strain evidence="1 2">NCTC9962</strain>
    </source>
</reference>